<protein>
    <submittedName>
        <fullName evidence="1">Uncharacterized protein</fullName>
    </submittedName>
</protein>
<name>A0A317GGE6_LIMRT</name>
<dbReference type="RefSeq" id="WP_134908015.1">
    <property type="nucleotide sequence ID" value="NZ_JAJAOX010000095.1"/>
</dbReference>
<dbReference type="EMBL" id="QGHS01000184">
    <property type="protein sequence ID" value="PWT45447.1"/>
    <property type="molecule type" value="Genomic_DNA"/>
</dbReference>
<dbReference type="AlphaFoldDB" id="A0A317GGE6"/>
<evidence type="ECO:0000313" key="1">
    <source>
        <dbReference type="EMBL" id="PWT45447.1"/>
    </source>
</evidence>
<proteinExistence type="predicted"/>
<sequence>MFNFEQRKLIAQLGRDMKKLGLKADYSDLAKKQRIRFEIDEMNSITIWVCYDCFLDLSLSNDMCFARVAVNALDVANKFMENYRKIDMEVTA</sequence>
<organism evidence="1 2">
    <name type="scientific">Limosilactobacillus reuteri</name>
    <name type="common">Lactobacillus reuteri</name>
    <dbReference type="NCBI Taxonomy" id="1598"/>
    <lineage>
        <taxon>Bacteria</taxon>
        <taxon>Bacillati</taxon>
        <taxon>Bacillota</taxon>
        <taxon>Bacilli</taxon>
        <taxon>Lactobacillales</taxon>
        <taxon>Lactobacillaceae</taxon>
        <taxon>Limosilactobacillus</taxon>
    </lineage>
</organism>
<comment type="caution">
    <text evidence="1">The sequence shown here is derived from an EMBL/GenBank/DDBJ whole genome shotgun (WGS) entry which is preliminary data.</text>
</comment>
<dbReference type="Proteomes" id="UP000245866">
    <property type="component" value="Unassembled WGS sequence"/>
</dbReference>
<gene>
    <name evidence="1" type="ORF">DKZ23_09705</name>
</gene>
<accession>A0A317GGE6</accession>
<reference evidence="1 2" key="1">
    <citation type="journal article" date="2018" name="Front. Microbiol.">
        <title>Comparative Genomics of the Herbivore Gut Symbiont Lactobacillus reuteri Reveals Genetic Diversity and Lifestyle Adaptation.</title>
        <authorList>
            <person name="Zhao J."/>
        </authorList>
    </citation>
    <scope>NUCLEOTIDE SEQUENCE [LARGE SCALE GENOMIC DNA]</scope>
    <source>
        <strain evidence="1 2">LR12</strain>
    </source>
</reference>
<evidence type="ECO:0000313" key="2">
    <source>
        <dbReference type="Proteomes" id="UP000245866"/>
    </source>
</evidence>